<organism evidence="2 3">
    <name type="scientific">Formosa undariae</name>
    <dbReference type="NCBI Taxonomy" id="1325436"/>
    <lineage>
        <taxon>Bacteria</taxon>
        <taxon>Pseudomonadati</taxon>
        <taxon>Bacteroidota</taxon>
        <taxon>Flavobacteriia</taxon>
        <taxon>Flavobacteriales</taxon>
        <taxon>Flavobacteriaceae</taxon>
        <taxon>Formosa</taxon>
    </lineage>
</organism>
<dbReference type="Pfam" id="PF11827">
    <property type="entry name" value="DUF3347"/>
    <property type="match status" value="1"/>
</dbReference>
<dbReference type="RefSeq" id="WP_382383725.1">
    <property type="nucleotide sequence ID" value="NZ_JBHMEZ010000012.1"/>
</dbReference>
<reference evidence="2 3" key="1">
    <citation type="submission" date="2024-09" db="EMBL/GenBank/DDBJ databases">
        <authorList>
            <person name="Sun Q."/>
            <person name="Mori K."/>
        </authorList>
    </citation>
    <scope>NUCLEOTIDE SEQUENCE [LARGE SCALE GENOMIC DNA]</scope>
    <source>
        <strain evidence="2 3">CECT 8286</strain>
    </source>
</reference>
<name>A0ABV5F480_9FLAO</name>
<protein>
    <submittedName>
        <fullName evidence="2">DUF3347 domain-containing protein</fullName>
    </submittedName>
</protein>
<feature type="domain" description="DUF3347" evidence="1">
    <location>
        <begin position="64"/>
        <end position="130"/>
    </location>
</feature>
<keyword evidence="3" id="KW-1185">Reference proteome</keyword>
<evidence type="ECO:0000313" key="3">
    <source>
        <dbReference type="Proteomes" id="UP001589605"/>
    </source>
</evidence>
<evidence type="ECO:0000259" key="1">
    <source>
        <dbReference type="Pfam" id="PF11827"/>
    </source>
</evidence>
<sequence>MKNAKQILGIAVLGLALSGFTSCKNDKGTTENTAPTVAPTVEHKEMAMEQSQPKFKDELVGATFQHYIHLKSALVKSDNAEAKSGAKMMAETTTDESLKVLAVKISEENEIKIQRELFSDLTTALKPIIAGNIISGEIYEQNCPMALKGGANWFAVEKQINNPYYGDKMLHCGLVQETLK</sequence>
<dbReference type="PROSITE" id="PS51257">
    <property type="entry name" value="PROKAR_LIPOPROTEIN"/>
    <property type="match status" value="1"/>
</dbReference>
<accession>A0ABV5F480</accession>
<proteinExistence type="predicted"/>
<comment type="caution">
    <text evidence="2">The sequence shown here is derived from an EMBL/GenBank/DDBJ whole genome shotgun (WGS) entry which is preliminary data.</text>
</comment>
<gene>
    <name evidence="2" type="ORF">ACFFVB_14195</name>
</gene>
<dbReference type="Proteomes" id="UP001589605">
    <property type="component" value="Unassembled WGS sequence"/>
</dbReference>
<evidence type="ECO:0000313" key="2">
    <source>
        <dbReference type="EMBL" id="MFB9054234.1"/>
    </source>
</evidence>
<dbReference type="InterPro" id="IPR021782">
    <property type="entry name" value="DUF3347"/>
</dbReference>
<dbReference type="EMBL" id="JBHMEZ010000012">
    <property type="protein sequence ID" value="MFB9054234.1"/>
    <property type="molecule type" value="Genomic_DNA"/>
</dbReference>